<comment type="caution">
    <text evidence="2">The sequence shown here is derived from an EMBL/GenBank/DDBJ whole genome shotgun (WGS) entry which is preliminary data.</text>
</comment>
<reference evidence="2 3" key="1">
    <citation type="journal article" date="2015" name="Stand. Genomic Sci.">
        <title>Genomic Encyclopedia of Bacterial and Archaeal Type Strains, Phase III: the genomes of soil and plant-associated and newly described type strains.</title>
        <authorList>
            <person name="Whitman W.B."/>
            <person name="Woyke T."/>
            <person name="Klenk H.P."/>
            <person name="Zhou Y."/>
            <person name="Lilburn T.G."/>
            <person name="Beck B.J."/>
            <person name="De Vos P."/>
            <person name="Vandamme P."/>
            <person name="Eisen J.A."/>
            <person name="Garrity G."/>
            <person name="Hugenholtz P."/>
            <person name="Kyrpides N.C."/>
        </authorList>
    </citation>
    <scope>NUCLEOTIDE SEQUENCE [LARGE SCALE GENOMIC DNA]</scope>
    <source>
        <strain evidence="2 3">CGMCC 1.10821</strain>
    </source>
</reference>
<evidence type="ECO:0000256" key="1">
    <source>
        <dbReference type="SAM" id="SignalP"/>
    </source>
</evidence>
<organism evidence="2 3">
    <name type="scientific">Luteimonas cucumeris</name>
    <dbReference type="NCBI Taxonomy" id="985012"/>
    <lineage>
        <taxon>Bacteria</taxon>
        <taxon>Pseudomonadati</taxon>
        <taxon>Pseudomonadota</taxon>
        <taxon>Gammaproteobacteria</taxon>
        <taxon>Lysobacterales</taxon>
        <taxon>Lysobacteraceae</taxon>
        <taxon>Luteimonas</taxon>
    </lineage>
</organism>
<feature type="chain" id="PRO_5022011600" evidence="1">
    <location>
        <begin position="26"/>
        <end position="73"/>
    </location>
</feature>
<sequence>MKRNTRHLAVGTLAAALLASMTAHAATPANSNSAAPAARLLQSRNIVPLARTQAPTGFDRFIVKYRDGSTARR</sequence>
<evidence type="ECO:0000313" key="3">
    <source>
        <dbReference type="Proteomes" id="UP000315167"/>
    </source>
</evidence>
<dbReference type="Proteomes" id="UP000315167">
    <property type="component" value="Unassembled WGS sequence"/>
</dbReference>
<proteinExistence type="predicted"/>
<accession>A0A562KTQ0</accession>
<keyword evidence="1" id="KW-0732">Signal</keyword>
<feature type="signal peptide" evidence="1">
    <location>
        <begin position="1"/>
        <end position="25"/>
    </location>
</feature>
<protein>
    <submittedName>
        <fullName evidence="2">Uncharacterized protein</fullName>
    </submittedName>
</protein>
<feature type="non-terminal residue" evidence="2">
    <location>
        <position position="73"/>
    </location>
</feature>
<dbReference type="AlphaFoldDB" id="A0A562KTQ0"/>
<dbReference type="RefSeq" id="WP_144900763.1">
    <property type="nucleotide sequence ID" value="NZ_VLKN01000021.1"/>
</dbReference>
<evidence type="ECO:0000313" key="2">
    <source>
        <dbReference type="EMBL" id="TWH98762.1"/>
    </source>
</evidence>
<keyword evidence="3" id="KW-1185">Reference proteome</keyword>
<dbReference type="EMBL" id="VLKN01000021">
    <property type="protein sequence ID" value="TWH98762.1"/>
    <property type="molecule type" value="Genomic_DNA"/>
</dbReference>
<name>A0A562KTQ0_9GAMM</name>
<gene>
    <name evidence="2" type="ORF">IP90_03281</name>
</gene>